<dbReference type="CDD" id="cd00229">
    <property type="entry name" value="SGNH_hydrolase"/>
    <property type="match status" value="1"/>
</dbReference>
<keyword evidence="2" id="KW-0378">Hydrolase</keyword>
<dbReference type="AlphaFoldDB" id="A0A437SXI3"/>
<sequence length="261" mass="29691">MSNETFLISLGQNNDLSKVALAELRMEADRKPLMQKYFQELADLPGNSRKYSVNSTETVISPLLNKKILFLGSSVTFGFGALGESFVDYLWKRDGIEAIKDAENGTTLVDEAAFEPGDSYVARFNKELPEAKPELFVLQLSTNDTKRGSQQLGELSQDGKFDTKTITGALEYIVSKAQATWHCPIVIYTNPYFENDLYSKMVDRAQEIVQKYGLELIDLYHNPDFKDQDSLYMADEIHPTRAGYREKWLPVFEEKLTKILQ</sequence>
<dbReference type="Gene3D" id="3.40.50.1110">
    <property type="entry name" value="SGNH hydrolase"/>
    <property type="match status" value="1"/>
</dbReference>
<dbReference type="InterPro" id="IPR036514">
    <property type="entry name" value="SGNH_hydro_sf"/>
</dbReference>
<dbReference type="RefSeq" id="WP_103660996.1">
    <property type="nucleotide sequence ID" value="NZ_ML136872.1"/>
</dbReference>
<proteinExistence type="predicted"/>
<dbReference type="EMBL" id="RXIA01000003">
    <property type="protein sequence ID" value="RVU71618.1"/>
    <property type="molecule type" value="Genomic_DNA"/>
</dbReference>
<keyword evidence="3" id="KW-1185">Reference proteome</keyword>
<evidence type="ECO:0000313" key="2">
    <source>
        <dbReference type="EMBL" id="RVU71618.1"/>
    </source>
</evidence>
<comment type="caution">
    <text evidence="2">The sequence shown here is derived from an EMBL/GenBank/DDBJ whole genome shotgun (WGS) entry which is preliminary data.</text>
</comment>
<protein>
    <submittedName>
        <fullName evidence="2">SGNH/GDSL hydrolase family protein</fullName>
    </submittedName>
</protein>
<dbReference type="GO" id="GO:0016787">
    <property type="term" value="F:hydrolase activity"/>
    <property type="evidence" value="ECO:0007669"/>
    <property type="project" value="UniProtKB-KW"/>
</dbReference>
<evidence type="ECO:0000313" key="3">
    <source>
        <dbReference type="Proteomes" id="UP000288291"/>
    </source>
</evidence>
<reference evidence="2 3" key="1">
    <citation type="submission" date="2018-12" db="EMBL/GenBank/DDBJ databases">
        <authorList>
            <person name="Meng J."/>
        </authorList>
    </citation>
    <scope>NUCLEOTIDE SEQUENCE [LARGE SCALE GENOMIC DNA]</scope>
    <source>
        <strain evidence="2 3">HT111-2</strain>
    </source>
</reference>
<dbReference type="Pfam" id="PF13472">
    <property type="entry name" value="Lipase_GDSL_2"/>
    <property type="match status" value="1"/>
</dbReference>
<dbReference type="Proteomes" id="UP000288291">
    <property type="component" value="Unassembled WGS sequence"/>
</dbReference>
<organism evidence="2 3">
    <name type="scientific">Lactobacillus xujianguonis</name>
    <dbReference type="NCBI Taxonomy" id="2495899"/>
    <lineage>
        <taxon>Bacteria</taxon>
        <taxon>Bacillati</taxon>
        <taxon>Bacillota</taxon>
        <taxon>Bacilli</taxon>
        <taxon>Lactobacillales</taxon>
        <taxon>Lactobacillaceae</taxon>
        <taxon>Lactobacillus</taxon>
    </lineage>
</organism>
<gene>
    <name evidence="2" type="ORF">EJK17_01205</name>
</gene>
<dbReference type="SUPFAM" id="SSF52266">
    <property type="entry name" value="SGNH hydrolase"/>
    <property type="match status" value="1"/>
</dbReference>
<feature type="domain" description="SGNH hydrolase-type esterase" evidence="1">
    <location>
        <begin position="70"/>
        <end position="245"/>
    </location>
</feature>
<evidence type="ECO:0000259" key="1">
    <source>
        <dbReference type="Pfam" id="PF13472"/>
    </source>
</evidence>
<name>A0A437SXI3_9LACO</name>
<dbReference type="InterPro" id="IPR013830">
    <property type="entry name" value="SGNH_hydro"/>
</dbReference>
<accession>A0A437SXI3</accession>